<dbReference type="OrthoDB" id="9787548at2"/>
<dbReference type="PANTHER" id="PTHR11706:SF33">
    <property type="entry name" value="NATURAL RESISTANCE-ASSOCIATED MACROPHAGE PROTEIN 2"/>
    <property type="match status" value="1"/>
</dbReference>
<dbReference type="GO" id="GO:0005384">
    <property type="term" value="F:manganese ion transmembrane transporter activity"/>
    <property type="evidence" value="ECO:0007669"/>
    <property type="project" value="TreeGrafter"/>
</dbReference>
<feature type="transmembrane region" description="Helical" evidence="7">
    <location>
        <begin position="21"/>
        <end position="42"/>
    </location>
</feature>
<dbReference type="GO" id="GO:0005886">
    <property type="term" value="C:plasma membrane"/>
    <property type="evidence" value="ECO:0007669"/>
    <property type="project" value="TreeGrafter"/>
</dbReference>
<protein>
    <submittedName>
        <fullName evidence="8">NRAMP (Natural resistance-associated macrophage protein) metal ion transporters</fullName>
    </submittedName>
</protein>
<sequence length="420" mass="44166">MQKQELKTSKSFRERLTEFGPGALVAAAFIGPGTVVTASLAGANYGYALLWALVFSVAATLVLQEMAARLGVITQQGLGENIRTVIENPFGKFTIIALVVGAVVVGNSVYQGGNLSGASMGAEGLLGTLPWLSSWLDNPWAVIIGLIAGVLLWTGNARLIEKVLIGLVIFMSLAFICTFLITQPDFGAFFSGLLIPSIPTGATLTVVALIGTTVVPYNLFLHAASAADKWHHPEDLKAVRTDLFISIPLGGLISIAIVSTAASAFFGQQVGIEGAADLAQSLTPLFGNSATWLMAGGLFAAGISSAMTAPLASAYALCGVLGFSRRLDSWPFRLTWLAILIIGVVISSLGLKPVNIIWFAQVANGILLPVITVFLLMVCNHQRMQGHKNSRRQNLLGGLVLLVSLLLSARSLGAAFGLYS</sequence>
<feature type="transmembrane region" description="Helical" evidence="7">
    <location>
        <begin position="163"/>
        <end position="182"/>
    </location>
</feature>
<dbReference type="GO" id="GO:0015086">
    <property type="term" value="F:cadmium ion transmembrane transporter activity"/>
    <property type="evidence" value="ECO:0007669"/>
    <property type="project" value="TreeGrafter"/>
</dbReference>
<evidence type="ECO:0000256" key="4">
    <source>
        <dbReference type="ARBA" id="ARBA00022847"/>
    </source>
</evidence>
<feature type="transmembrane region" description="Helical" evidence="7">
    <location>
        <begin position="48"/>
        <end position="68"/>
    </location>
</feature>
<evidence type="ECO:0000256" key="6">
    <source>
        <dbReference type="ARBA" id="ARBA00023136"/>
    </source>
</evidence>
<evidence type="ECO:0000256" key="7">
    <source>
        <dbReference type="SAM" id="Phobius"/>
    </source>
</evidence>
<reference evidence="9" key="1">
    <citation type="submission" date="2017-04" db="EMBL/GenBank/DDBJ databases">
        <authorList>
            <person name="Varghese N."/>
            <person name="Submissions S."/>
        </authorList>
    </citation>
    <scope>NUCLEOTIDE SEQUENCE [LARGE SCALE GENOMIC DNA]</scope>
</reference>
<evidence type="ECO:0000313" key="8">
    <source>
        <dbReference type="EMBL" id="SMQ80069.1"/>
    </source>
</evidence>
<feature type="transmembrane region" description="Helical" evidence="7">
    <location>
        <begin position="330"/>
        <end position="350"/>
    </location>
</feature>
<organism evidence="8 9">
    <name type="scientific">Pseudidiomarina planktonica</name>
    <dbReference type="NCBI Taxonomy" id="1323738"/>
    <lineage>
        <taxon>Bacteria</taxon>
        <taxon>Pseudomonadati</taxon>
        <taxon>Pseudomonadota</taxon>
        <taxon>Gammaproteobacteria</taxon>
        <taxon>Alteromonadales</taxon>
        <taxon>Idiomarinaceae</taxon>
        <taxon>Pseudidiomarina</taxon>
    </lineage>
</organism>
<dbReference type="PANTHER" id="PTHR11706">
    <property type="entry name" value="SOLUTE CARRIER PROTEIN FAMILY 11 MEMBER"/>
    <property type="match status" value="1"/>
</dbReference>
<dbReference type="EMBL" id="FXWH01000002">
    <property type="protein sequence ID" value="SMQ80069.1"/>
    <property type="molecule type" value="Genomic_DNA"/>
</dbReference>
<feature type="transmembrane region" description="Helical" evidence="7">
    <location>
        <begin position="89"/>
        <end position="110"/>
    </location>
</feature>
<feature type="transmembrane region" description="Helical" evidence="7">
    <location>
        <begin position="399"/>
        <end position="419"/>
    </location>
</feature>
<dbReference type="PRINTS" id="PR00447">
    <property type="entry name" value="NATRESASSCMP"/>
</dbReference>
<keyword evidence="6 7" id="KW-0472">Membrane</keyword>
<proteinExistence type="predicted"/>
<feature type="transmembrane region" description="Helical" evidence="7">
    <location>
        <begin position="139"/>
        <end position="156"/>
    </location>
</feature>
<evidence type="ECO:0000256" key="2">
    <source>
        <dbReference type="ARBA" id="ARBA00022448"/>
    </source>
</evidence>
<keyword evidence="3 7" id="KW-0812">Transmembrane</keyword>
<evidence type="ECO:0000256" key="5">
    <source>
        <dbReference type="ARBA" id="ARBA00022989"/>
    </source>
</evidence>
<feature type="transmembrane region" description="Helical" evidence="7">
    <location>
        <begin position="356"/>
        <end position="378"/>
    </location>
</feature>
<keyword evidence="2" id="KW-0813">Transport</keyword>
<dbReference type="NCBIfam" id="NF037982">
    <property type="entry name" value="Nramp_1"/>
    <property type="match status" value="1"/>
</dbReference>
<keyword evidence="5 7" id="KW-1133">Transmembrane helix</keyword>
<dbReference type="Proteomes" id="UP000194450">
    <property type="component" value="Unassembled WGS sequence"/>
</dbReference>
<dbReference type="AlphaFoldDB" id="A0A1Y6G1E9"/>
<keyword evidence="9" id="KW-1185">Reference proteome</keyword>
<dbReference type="GO" id="GO:0034755">
    <property type="term" value="P:iron ion transmembrane transport"/>
    <property type="evidence" value="ECO:0007669"/>
    <property type="project" value="TreeGrafter"/>
</dbReference>
<gene>
    <name evidence="8" type="ORF">SAMN06297229_1984</name>
</gene>
<dbReference type="RefSeq" id="WP_086435114.1">
    <property type="nucleotide sequence ID" value="NZ_FXWH01000002.1"/>
</dbReference>
<feature type="transmembrane region" description="Helical" evidence="7">
    <location>
        <begin position="292"/>
        <end position="318"/>
    </location>
</feature>
<evidence type="ECO:0000313" key="9">
    <source>
        <dbReference type="Proteomes" id="UP000194450"/>
    </source>
</evidence>
<accession>A0A1Y6G1E9</accession>
<evidence type="ECO:0000256" key="1">
    <source>
        <dbReference type="ARBA" id="ARBA00004141"/>
    </source>
</evidence>
<feature type="transmembrane region" description="Helical" evidence="7">
    <location>
        <begin position="202"/>
        <end position="222"/>
    </location>
</feature>
<dbReference type="Pfam" id="PF01566">
    <property type="entry name" value="Nramp"/>
    <property type="match status" value="1"/>
</dbReference>
<evidence type="ECO:0000256" key="3">
    <source>
        <dbReference type="ARBA" id="ARBA00022692"/>
    </source>
</evidence>
<name>A0A1Y6G1E9_9GAMM</name>
<keyword evidence="4" id="KW-0769">Symport</keyword>
<dbReference type="InterPro" id="IPR001046">
    <property type="entry name" value="NRAMP_fam"/>
</dbReference>
<feature type="transmembrane region" description="Helical" evidence="7">
    <location>
        <begin position="243"/>
        <end position="266"/>
    </location>
</feature>
<comment type="subcellular location">
    <subcellularLocation>
        <location evidence="1">Membrane</location>
        <topology evidence="1">Multi-pass membrane protein</topology>
    </subcellularLocation>
</comment>
<dbReference type="GO" id="GO:0015293">
    <property type="term" value="F:symporter activity"/>
    <property type="evidence" value="ECO:0007669"/>
    <property type="project" value="UniProtKB-KW"/>
</dbReference>